<feature type="region of interest" description="Disordered" evidence="1">
    <location>
        <begin position="894"/>
        <end position="938"/>
    </location>
</feature>
<evidence type="ECO:0000256" key="1">
    <source>
        <dbReference type="SAM" id="MobiDB-lite"/>
    </source>
</evidence>
<organism evidence="2 3">
    <name type="scientific">Drouetiella hepatica Uher 2000/2452</name>
    <dbReference type="NCBI Taxonomy" id="904376"/>
    <lineage>
        <taxon>Bacteria</taxon>
        <taxon>Bacillati</taxon>
        <taxon>Cyanobacteriota</taxon>
        <taxon>Cyanophyceae</taxon>
        <taxon>Oculatellales</taxon>
        <taxon>Oculatellaceae</taxon>
        <taxon>Drouetiella</taxon>
    </lineage>
</organism>
<sequence length="938" mass="104115">MWTIANPQLTTLTRPGTGAICSVALNQSLVLTEVDFDADWRSAGVVANHDPVSVLLAVDGDVIEIAAESELVGATAVIVEGRVFTIAADLDNPQEGEFTPIFADSADTGKLGIQPLKQIRLHTTQPIAGKPAAIVAQKKRPSIPTNLAAPNILDALKGLPITGKFNWSLSIEQHPSGSLQLAVDRPHVNQVRDRLKKGTELEVLGIGFSVSNIQEKLEVEGYYTVSVSLTGKWAKPQYNDPAFLHTPRRRNSQQLNNEPQIDSECGVAPNSIPPLRQRPRWVSIPELASRVGVMFQPTRGATNVGTTTSLRNLSGAWVVEVPPDTPRDAARAWSADVVQIARLHGSILDWSHAGKVTTQAIEAGRLWNYQVESLNTTYQGDTLHSPNHKGYAAEFKNAQLTGTFVAENLIINSDRRKGLPQAKWKPRTPKKVTLRSGDLTYASPPSTVKFIRTMSQNFDASGDTKTLHITTTIDGQPFEEIEYIYGFRFQAEDVFTFDLIVNAGVYYTEPKDFWGVVSYKKKVYRYDKRYGFPLGHVTKGWKYLRFKQESDELETLKLFDPNDPIDQLSRDLYVFEKVPIVERSLINNVAFRDYYADAEEQSAWVPYKHCNPDGTSETRYVIDPTWAPTCFAIGDLTYSSCFNVKPNPDLIPGEIYEYAINDIPPKPFVIAGDESITKKSIRLRPARPAGINIPPLTADQSAILFDRFTERNLQDSATNNYNNKAVIESFAENEGRPSPVSRKPSLLEKVDPSQDQANKTSTLNSTTHQSIRFTVCTPGYTWSDPVNGSVSNGQAHTLDFAFTAVKTDLRLQDMQQSVQHSFDVPFNGALRPLDRISLTAQGENHSVIVTSVSNNLTIEGRYGKIPIITWEPTQVQAGIDREIPVVLYKTLLPAPPQGRPQPQPPAEQDPKAPNNPYPWDITHQQLLGKISPRSRGNF</sequence>
<evidence type="ECO:0000313" key="3">
    <source>
        <dbReference type="Proteomes" id="UP000757435"/>
    </source>
</evidence>
<dbReference type="AlphaFoldDB" id="A0A951QFM9"/>
<name>A0A951QFM9_9CYAN</name>
<reference evidence="2" key="1">
    <citation type="submission" date="2021-05" db="EMBL/GenBank/DDBJ databases">
        <authorList>
            <person name="Pietrasiak N."/>
            <person name="Ward R."/>
            <person name="Stajich J.E."/>
            <person name="Kurbessoian T."/>
        </authorList>
    </citation>
    <scope>NUCLEOTIDE SEQUENCE</scope>
    <source>
        <strain evidence="2">UHER 2000/2452</strain>
    </source>
</reference>
<feature type="compositionally biased region" description="Polar residues" evidence="1">
    <location>
        <begin position="753"/>
        <end position="765"/>
    </location>
</feature>
<comment type="caution">
    <text evidence="2">The sequence shown here is derived from an EMBL/GenBank/DDBJ whole genome shotgun (WGS) entry which is preliminary data.</text>
</comment>
<protein>
    <submittedName>
        <fullName evidence="2">Uncharacterized protein</fullName>
    </submittedName>
</protein>
<dbReference type="Proteomes" id="UP000757435">
    <property type="component" value="Unassembled WGS sequence"/>
</dbReference>
<feature type="compositionally biased region" description="Pro residues" evidence="1">
    <location>
        <begin position="894"/>
        <end position="907"/>
    </location>
</feature>
<proteinExistence type="predicted"/>
<dbReference type="EMBL" id="JAHHHD010000028">
    <property type="protein sequence ID" value="MBW4660945.1"/>
    <property type="molecule type" value="Genomic_DNA"/>
</dbReference>
<feature type="region of interest" description="Disordered" evidence="1">
    <location>
        <begin position="243"/>
        <end position="265"/>
    </location>
</feature>
<reference evidence="2" key="2">
    <citation type="journal article" date="2022" name="Microbiol. Resour. Announc.">
        <title>Metagenome Sequencing to Explore Phylogenomics of Terrestrial Cyanobacteria.</title>
        <authorList>
            <person name="Ward R.D."/>
            <person name="Stajich J.E."/>
            <person name="Johansen J.R."/>
            <person name="Huntemann M."/>
            <person name="Clum A."/>
            <person name="Foster B."/>
            <person name="Foster B."/>
            <person name="Roux S."/>
            <person name="Palaniappan K."/>
            <person name="Varghese N."/>
            <person name="Mukherjee S."/>
            <person name="Reddy T.B.K."/>
            <person name="Daum C."/>
            <person name="Copeland A."/>
            <person name="Chen I.A."/>
            <person name="Ivanova N.N."/>
            <person name="Kyrpides N.C."/>
            <person name="Shapiro N."/>
            <person name="Eloe-Fadrosh E.A."/>
            <person name="Pietrasiak N."/>
        </authorList>
    </citation>
    <scope>NUCLEOTIDE SEQUENCE</scope>
    <source>
        <strain evidence="2">UHER 2000/2452</strain>
    </source>
</reference>
<gene>
    <name evidence="2" type="ORF">KME15_19900</name>
</gene>
<feature type="region of interest" description="Disordered" evidence="1">
    <location>
        <begin position="729"/>
        <end position="765"/>
    </location>
</feature>
<evidence type="ECO:0000313" key="2">
    <source>
        <dbReference type="EMBL" id="MBW4660945.1"/>
    </source>
</evidence>
<accession>A0A951QFM9</accession>